<comment type="caution">
    <text evidence="3">The sequence shown here is derived from an EMBL/GenBank/DDBJ whole genome shotgun (WGS) entry which is preliminary data.</text>
</comment>
<evidence type="ECO:0000313" key="4">
    <source>
        <dbReference type="Proteomes" id="UP001148614"/>
    </source>
</evidence>
<evidence type="ECO:0000256" key="2">
    <source>
        <dbReference type="SAM" id="SignalP"/>
    </source>
</evidence>
<protein>
    <submittedName>
        <fullName evidence="3">Uncharacterized protein</fullName>
    </submittedName>
</protein>
<dbReference type="Proteomes" id="UP001148614">
    <property type="component" value="Unassembled WGS sequence"/>
</dbReference>
<evidence type="ECO:0000256" key="1">
    <source>
        <dbReference type="SAM" id="MobiDB-lite"/>
    </source>
</evidence>
<feature type="region of interest" description="Disordered" evidence="1">
    <location>
        <begin position="182"/>
        <end position="223"/>
    </location>
</feature>
<keyword evidence="2" id="KW-0732">Signal</keyword>
<proteinExistence type="predicted"/>
<sequence>MRAGLLSLLAGFAVEAHIIMVPNSINSTTLITHTHSHTQYSVINTSDILPTTSPADDTTHPGVYFATPANHVPAKALLSSTQKKRVVRRCTKSSPPTVTSTLTPTPTVTIIPVSTGPSSFTGTTTIAVFENGSTAMMTLTGIFAVPQSTPSSVHSSLTATETYTLVLEGHTITQVVTGTFEATDTPTTSGTAMTTTSATTTPALTTTTTGTTTMTTTTTMPNVTTTTPVSTTFTTLSTSATTATDTQIFCDVLDDPNDCNSKGDRLNMHLPTEGPAPVRRA</sequence>
<dbReference type="EMBL" id="JANPWZ010000451">
    <property type="protein sequence ID" value="KAJ3576901.1"/>
    <property type="molecule type" value="Genomic_DNA"/>
</dbReference>
<accession>A0A9W8TPZ4</accession>
<feature type="compositionally biased region" description="Low complexity" evidence="1">
    <location>
        <begin position="183"/>
        <end position="223"/>
    </location>
</feature>
<evidence type="ECO:0000313" key="3">
    <source>
        <dbReference type="EMBL" id="KAJ3576901.1"/>
    </source>
</evidence>
<feature type="region of interest" description="Disordered" evidence="1">
    <location>
        <begin position="260"/>
        <end position="281"/>
    </location>
</feature>
<keyword evidence="4" id="KW-1185">Reference proteome</keyword>
<dbReference type="AlphaFoldDB" id="A0A9W8TPZ4"/>
<feature type="chain" id="PRO_5040939816" evidence="2">
    <location>
        <begin position="17"/>
        <end position="281"/>
    </location>
</feature>
<gene>
    <name evidence="3" type="ORF">NPX13_g3565</name>
</gene>
<name>A0A9W8TPZ4_9PEZI</name>
<organism evidence="3 4">
    <name type="scientific">Xylaria arbuscula</name>
    <dbReference type="NCBI Taxonomy" id="114810"/>
    <lineage>
        <taxon>Eukaryota</taxon>
        <taxon>Fungi</taxon>
        <taxon>Dikarya</taxon>
        <taxon>Ascomycota</taxon>
        <taxon>Pezizomycotina</taxon>
        <taxon>Sordariomycetes</taxon>
        <taxon>Xylariomycetidae</taxon>
        <taxon>Xylariales</taxon>
        <taxon>Xylariaceae</taxon>
        <taxon>Xylaria</taxon>
    </lineage>
</organism>
<reference evidence="3" key="1">
    <citation type="submission" date="2022-07" db="EMBL/GenBank/DDBJ databases">
        <title>Genome Sequence of Xylaria arbuscula.</title>
        <authorList>
            <person name="Buettner E."/>
        </authorList>
    </citation>
    <scope>NUCLEOTIDE SEQUENCE</scope>
    <source>
        <strain evidence="3">VT107</strain>
    </source>
</reference>
<feature type="signal peptide" evidence="2">
    <location>
        <begin position="1"/>
        <end position="16"/>
    </location>
</feature>